<organism evidence="1">
    <name type="scientific">marine sediment metagenome</name>
    <dbReference type="NCBI Taxonomy" id="412755"/>
    <lineage>
        <taxon>unclassified sequences</taxon>
        <taxon>metagenomes</taxon>
        <taxon>ecological metagenomes</taxon>
    </lineage>
</organism>
<gene>
    <name evidence="1" type="ORF">LCGC14_0540300</name>
</gene>
<sequence>MKSIHINNEELYYKFKIQAIKEKKTIIELVEELIKEHLRKKDNERIRNIDPETIETVKEVIKKEFLTKDGKKFKTIKKYWTEDLIKKILPKLDFEEDIVLECMNKLIESELLINNYKNEVKYNWELQENIDNLVYDEND</sequence>
<comment type="caution">
    <text evidence="1">The sequence shown here is derived from an EMBL/GenBank/DDBJ whole genome shotgun (WGS) entry which is preliminary data.</text>
</comment>
<evidence type="ECO:0000313" key="1">
    <source>
        <dbReference type="EMBL" id="KKN59633.1"/>
    </source>
</evidence>
<dbReference type="InterPro" id="IPR013321">
    <property type="entry name" value="Arc_rbn_hlx_hlx"/>
</dbReference>
<dbReference type="EMBL" id="LAZR01000720">
    <property type="protein sequence ID" value="KKN59633.1"/>
    <property type="molecule type" value="Genomic_DNA"/>
</dbReference>
<dbReference type="AlphaFoldDB" id="A0A0F9V194"/>
<dbReference type="Gene3D" id="1.10.1220.10">
    <property type="entry name" value="Met repressor-like"/>
    <property type="match status" value="1"/>
</dbReference>
<proteinExistence type="predicted"/>
<reference evidence="1" key="1">
    <citation type="journal article" date="2015" name="Nature">
        <title>Complex archaea that bridge the gap between prokaryotes and eukaryotes.</title>
        <authorList>
            <person name="Spang A."/>
            <person name="Saw J.H."/>
            <person name="Jorgensen S.L."/>
            <person name="Zaremba-Niedzwiedzka K."/>
            <person name="Martijn J."/>
            <person name="Lind A.E."/>
            <person name="van Eijk R."/>
            <person name="Schleper C."/>
            <person name="Guy L."/>
            <person name="Ettema T.J."/>
        </authorList>
    </citation>
    <scope>NUCLEOTIDE SEQUENCE</scope>
</reference>
<accession>A0A0F9V194</accession>
<dbReference type="GO" id="GO:0006355">
    <property type="term" value="P:regulation of DNA-templated transcription"/>
    <property type="evidence" value="ECO:0007669"/>
    <property type="project" value="InterPro"/>
</dbReference>
<name>A0A0F9V194_9ZZZZ</name>
<protein>
    <submittedName>
        <fullName evidence="1">Uncharacterized protein</fullName>
    </submittedName>
</protein>